<feature type="region of interest" description="Disordered" evidence="1">
    <location>
        <begin position="1"/>
        <end position="43"/>
    </location>
</feature>
<evidence type="ECO:0000256" key="1">
    <source>
        <dbReference type="SAM" id="MobiDB-lite"/>
    </source>
</evidence>
<dbReference type="EMBL" id="RDQH01000342">
    <property type="protein sequence ID" value="RXH71569.1"/>
    <property type="molecule type" value="Genomic_DNA"/>
</dbReference>
<protein>
    <submittedName>
        <fullName evidence="2">Uncharacterized protein</fullName>
    </submittedName>
</protein>
<dbReference type="Proteomes" id="UP000290289">
    <property type="component" value="Chromosome 16"/>
</dbReference>
<sequence length="126" mass="13945">MPPYNPGTQHSGQGQPPPYPSPQGTQQSPQNQPPGAPVYPYTGYNQQPPYLLYPTQPMAYMQQPPMAYMQQQPPMSYMQQSPYQMPVYRPEMASHDGIYADVPIGGFSGMLAGGQIDVDMTRFIGS</sequence>
<organism evidence="2 3">
    <name type="scientific">Malus domestica</name>
    <name type="common">Apple</name>
    <name type="synonym">Pyrus malus</name>
    <dbReference type="NCBI Taxonomy" id="3750"/>
    <lineage>
        <taxon>Eukaryota</taxon>
        <taxon>Viridiplantae</taxon>
        <taxon>Streptophyta</taxon>
        <taxon>Embryophyta</taxon>
        <taxon>Tracheophyta</taxon>
        <taxon>Spermatophyta</taxon>
        <taxon>Magnoliopsida</taxon>
        <taxon>eudicotyledons</taxon>
        <taxon>Gunneridae</taxon>
        <taxon>Pentapetalae</taxon>
        <taxon>rosids</taxon>
        <taxon>fabids</taxon>
        <taxon>Rosales</taxon>
        <taxon>Rosaceae</taxon>
        <taxon>Amygdaloideae</taxon>
        <taxon>Maleae</taxon>
        <taxon>Malus</taxon>
    </lineage>
</organism>
<reference evidence="2 3" key="1">
    <citation type="submission" date="2018-10" db="EMBL/GenBank/DDBJ databases">
        <title>A high-quality apple genome assembly.</title>
        <authorList>
            <person name="Hu J."/>
        </authorList>
    </citation>
    <scope>NUCLEOTIDE SEQUENCE [LARGE SCALE GENOMIC DNA]</scope>
    <source>
        <strain evidence="3">cv. HFTH1</strain>
        <tissue evidence="2">Young leaf</tissue>
    </source>
</reference>
<name>A0A498HKX3_MALDO</name>
<evidence type="ECO:0000313" key="2">
    <source>
        <dbReference type="EMBL" id="RXH71569.1"/>
    </source>
</evidence>
<comment type="caution">
    <text evidence="2">The sequence shown here is derived from an EMBL/GenBank/DDBJ whole genome shotgun (WGS) entry which is preliminary data.</text>
</comment>
<proteinExistence type="predicted"/>
<dbReference type="AlphaFoldDB" id="A0A498HKX3"/>
<keyword evidence="3" id="KW-1185">Reference proteome</keyword>
<gene>
    <name evidence="2" type="ORF">DVH24_018924</name>
</gene>
<accession>A0A498HKX3</accession>
<evidence type="ECO:0000313" key="3">
    <source>
        <dbReference type="Proteomes" id="UP000290289"/>
    </source>
</evidence>